<feature type="transmembrane region" description="Helical" evidence="5">
    <location>
        <begin position="6"/>
        <end position="26"/>
    </location>
</feature>
<feature type="domain" description="Fatty acid hydroxylase" evidence="6">
    <location>
        <begin position="90"/>
        <end position="208"/>
    </location>
</feature>
<sequence length="212" mass="25447">MLLYLSFLFTFFFTGIICLIFDLFIIKGKKFKNKFISRNELIYQYKTIFPTILFNAFVVLPIVVNFSEYYYITETAYETFSIYNCIIPFLFASLSLDFFFYICHFLLHNKLIYKWSHKKHHEFKYPVGMEALYLHWFDLCFGNIFPLYLPIFLFNSHLYTIIIWNIFIVSSTVLNAHSSFRDNNHLNHHIFFNVNYGTGLYMDTLLGTTKNN</sequence>
<evidence type="ECO:0000256" key="5">
    <source>
        <dbReference type="SAM" id="Phobius"/>
    </source>
</evidence>
<name>A0A6C0EHQ2_9ZZZZ</name>
<feature type="transmembrane region" description="Helical" evidence="5">
    <location>
        <begin position="86"/>
        <end position="107"/>
    </location>
</feature>
<keyword evidence="2 5" id="KW-0812">Transmembrane</keyword>
<accession>A0A6C0EHQ2</accession>
<evidence type="ECO:0000256" key="1">
    <source>
        <dbReference type="ARBA" id="ARBA00004370"/>
    </source>
</evidence>
<dbReference type="GO" id="GO:0016020">
    <property type="term" value="C:membrane"/>
    <property type="evidence" value="ECO:0007669"/>
    <property type="project" value="UniProtKB-SubCell"/>
</dbReference>
<evidence type="ECO:0000256" key="4">
    <source>
        <dbReference type="ARBA" id="ARBA00023136"/>
    </source>
</evidence>
<dbReference type="EMBL" id="MN738863">
    <property type="protein sequence ID" value="QHT28704.1"/>
    <property type="molecule type" value="Genomic_DNA"/>
</dbReference>
<dbReference type="InterPro" id="IPR050307">
    <property type="entry name" value="Sterol_Desaturase_Related"/>
</dbReference>
<dbReference type="InterPro" id="IPR006694">
    <property type="entry name" value="Fatty_acid_hydroxylase"/>
</dbReference>
<evidence type="ECO:0000256" key="2">
    <source>
        <dbReference type="ARBA" id="ARBA00022692"/>
    </source>
</evidence>
<dbReference type="Pfam" id="PF04116">
    <property type="entry name" value="FA_hydroxylase"/>
    <property type="match status" value="1"/>
</dbReference>
<feature type="transmembrane region" description="Helical" evidence="5">
    <location>
        <begin position="157"/>
        <end position="176"/>
    </location>
</feature>
<reference evidence="7" key="1">
    <citation type="journal article" date="2020" name="Nature">
        <title>Giant virus diversity and host interactions through global metagenomics.</title>
        <authorList>
            <person name="Schulz F."/>
            <person name="Roux S."/>
            <person name="Paez-Espino D."/>
            <person name="Jungbluth S."/>
            <person name="Walsh D.A."/>
            <person name="Denef V.J."/>
            <person name="McMahon K.D."/>
            <person name="Konstantinidis K.T."/>
            <person name="Eloe-Fadrosh E.A."/>
            <person name="Kyrpides N.C."/>
            <person name="Woyke T."/>
        </authorList>
    </citation>
    <scope>NUCLEOTIDE SEQUENCE</scope>
    <source>
        <strain evidence="7">GVMAG-M-3300001351-8</strain>
    </source>
</reference>
<dbReference type="AlphaFoldDB" id="A0A6C0EHQ2"/>
<protein>
    <recommendedName>
        <fullName evidence="6">Fatty acid hydroxylase domain-containing protein</fullName>
    </recommendedName>
</protein>
<evidence type="ECO:0000259" key="6">
    <source>
        <dbReference type="Pfam" id="PF04116"/>
    </source>
</evidence>
<dbReference type="PANTHER" id="PTHR11863">
    <property type="entry name" value="STEROL DESATURASE"/>
    <property type="match status" value="1"/>
</dbReference>
<evidence type="ECO:0000256" key="3">
    <source>
        <dbReference type="ARBA" id="ARBA00022989"/>
    </source>
</evidence>
<dbReference type="GO" id="GO:0008610">
    <property type="term" value="P:lipid biosynthetic process"/>
    <property type="evidence" value="ECO:0007669"/>
    <property type="project" value="InterPro"/>
</dbReference>
<proteinExistence type="predicted"/>
<organism evidence="7">
    <name type="scientific">viral metagenome</name>
    <dbReference type="NCBI Taxonomy" id="1070528"/>
    <lineage>
        <taxon>unclassified sequences</taxon>
        <taxon>metagenomes</taxon>
        <taxon>organismal metagenomes</taxon>
    </lineage>
</organism>
<keyword evidence="4 5" id="KW-0472">Membrane</keyword>
<keyword evidence="3 5" id="KW-1133">Transmembrane helix</keyword>
<dbReference type="GO" id="GO:0005506">
    <property type="term" value="F:iron ion binding"/>
    <property type="evidence" value="ECO:0007669"/>
    <property type="project" value="InterPro"/>
</dbReference>
<feature type="transmembrane region" description="Helical" evidence="5">
    <location>
        <begin position="47"/>
        <end position="66"/>
    </location>
</feature>
<dbReference type="GO" id="GO:0016491">
    <property type="term" value="F:oxidoreductase activity"/>
    <property type="evidence" value="ECO:0007669"/>
    <property type="project" value="InterPro"/>
</dbReference>
<evidence type="ECO:0000313" key="7">
    <source>
        <dbReference type="EMBL" id="QHT28704.1"/>
    </source>
</evidence>
<comment type="subcellular location">
    <subcellularLocation>
        <location evidence="1">Membrane</location>
    </subcellularLocation>
</comment>
<feature type="transmembrane region" description="Helical" evidence="5">
    <location>
        <begin position="127"/>
        <end position="151"/>
    </location>
</feature>